<dbReference type="AlphaFoldDB" id="A0AAU7DQD7"/>
<gene>
    <name evidence="3" type="ORF">P8935_11175</name>
</gene>
<accession>A0AAU7DQD7</accession>
<reference evidence="3" key="1">
    <citation type="submission" date="2023-03" db="EMBL/GenBank/DDBJ databases">
        <title>Edaphobacter sp.</title>
        <authorList>
            <person name="Huber K.J."/>
            <person name="Papendorf J."/>
            <person name="Pilke C."/>
            <person name="Bunk B."/>
            <person name="Sproeer C."/>
            <person name="Pester M."/>
        </authorList>
    </citation>
    <scope>NUCLEOTIDE SEQUENCE</scope>
    <source>
        <strain evidence="3">DSM 110680</strain>
    </source>
</reference>
<feature type="region of interest" description="Disordered" evidence="1">
    <location>
        <begin position="142"/>
        <end position="166"/>
    </location>
</feature>
<dbReference type="RefSeq" id="WP_348265077.1">
    <property type="nucleotide sequence ID" value="NZ_CP121196.1"/>
</dbReference>
<proteinExistence type="predicted"/>
<protein>
    <submittedName>
        <fullName evidence="3">Uncharacterized protein</fullName>
    </submittedName>
</protein>
<sequence length="321" mass="35969">MREKFKSFIELFNAVFGVLHNVGSPTKIVALWTVFGIVAVWIIVGQAMEYAKKIKEKHEGLVKMENKHPDFFRFLYSGKVRFWMLVIAMTFFLIDWRDATSISPPIVQGPPAPIVKFVDSKGNEITAYPSKSTTKAIASEAKPLTPQPMPTPPQQATGEQPSFSEPSARAQLEDVTRQVQKVAGDWRQTIINCECPPNGRCRGPVMGPQSPENDRINYLACILKKSDTIQSDWFKASVGVCPVVHKAMDRMLRPGSNQVAPNYATQQEDKCVGLFNPHLLESDIQTLNSRPLDKDRFQPNLDFLGGLDKKLGDYPENLPSH</sequence>
<feature type="transmembrane region" description="Helical" evidence="2">
    <location>
        <begin position="29"/>
        <end position="50"/>
    </location>
</feature>
<keyword evidence="2" id="KW-0812">Transmembrane</keyword>
<evidence type="ECO:0000313" key="3">
    <source>
        <dbReference type="EMBL" id="XBH19855.1"/>
    </source>
</evidence>
<evidence type="ECO:0000256" key="2">
    <source>
        <dbReference type="SAM" id="Phobius"/>
    </source>
</evidence>
<feature type="transmembrane region" description="Helical" evidence="2">
    <location>
        <begin position="71"/>
        <end position="94"/>
    </location>
</feature>
<name>A0AAU7DQD7_9BACT</name>
<keyword evidence="2" id="KW-0472">Membrane</keyword>
<organism evidence="3">
    <name type="scientific">Telmatobacter sp. DSM 110680</name>
    <dbReference type="NCBI Taxonomy" id="3036704"/>
    <lineage>
        <taxon>Bacteria</taxon>
        <taxon>Pseudomonadati</taxon>
        <taxon>Acidobacteriota</taxon>
        <taxon>Terriglobia</taxon>
        <taxon>Terriglobales</taxon>
        <taxon>Acidobacteriaceae</taxon>
        <taxon>Telmatobacter</taxon>
    </lineage>
</organism>
<dbReference type="EMBL" id="CP121196">
    <property type="protein sequence ID" value="XBH19855.1"/>
    <property type="molecule type" value="Genomic_DNA"/>
</dbReference>
<keyword evidence="2" id="KW-1133">Transmembrane helix</keyword>
<evidence type="ECO:0000256" key="1">
    <source>
        <dbReference type="SAM" id="MobiDB-lite"/>
    </source>
</evidence>
<feature type="transmembrane region" description="Helical" evidence="2">
    <location>
        <begin position="7"/>
        <end position="23"/>
    </location>
</feature>